<sequence length="69" mass="8035">MESCLLLLEGEPVISYGPFVMTSDKEIKDAFADYRSTGFGGWPWERDDFVHPRKKGRFAQYPDGKIEYR</sequence>
<dbReference type="EMBL" id="LZZM01000177">
    <property type="protein sequence ID" value="OOM76123.1"/>
    <property type="molecule type" value="Genomic_DNA"/>
</dbReference>
<accession>A0A1S8TEB0</accession>
<feature type="domain" description="Pirin C-terminal" evidence="1">
    <location>
        <begin position="6"/>
        <end position="40"/>
    </location>
</feature>
<organism evidence="2 3">
    <name type="scientific">Clostridium puniceum</name>
    <dbReference type="NCBI Taxonomy" id="29367"/>
    <lineage>
        <taxon>Bacteria</taxon>
        <taxon>Bacillati</taxon>
        <taxon>Bacillota</taxon>
        <taxon>Clostridia</taxon>
        <taxon>Eubacteriales</taxon>
        <taxon>Clostridiaceae</taxon>
        <taxon>Clostridium</taxon>
    </lineage>
</organism>
<dbReference type="InterPro" id="IPR014710">
    <property type="entry name" value="RmlC-like_jellyroll"/>
</dbReference>
<comment type="caution">
    <text evidence="2">The sequence shown here is derived from an EMBL/GenBank/DDBJ whole genome shotgun (WGS) entry which is preliminary data.</text>
</comment>
<dbReference type="AlphaFoldDB" id="A0A1S8TEB0"/>
<reference evidence="2 3" key="1">
    <citation type="submission" date="2016-05" db="EMBL/GenBank/DDBJ databases">
        <title>Microbial solvent formation.</title>
        <authorList>
            <person name="Poehlein A."/>
            <person name="Montoya Solano J.D."/>
            <person name="Flitsch S."/>
            <person name="Krabben P."/>
            <person name="Duerre P."/>
            <person name="Daniel R."/>
        </authorList>
    </citation>
    <scope>NUCLEOTIDE SEQUENCE [LARGE SCALE GENOMIC DNA]</scope>
    <source>
        <strain evidence="2 3">DSM 2619</strain>
    </source>
</reference>
<gene>
    <name evidence="2" type="ORF">CLPUN_28470</name>
</gene>
<evidence type="ECO:0000313" key="3">
    <source>
        <dbReference type="Proteomes" id="UP000190890"/>
    </source>
</evidence>
<dbReference type="InterPro" id="IPR008778">
    <property type="entry name" value="Pirin_C_dom"/>
</dbReference>
<name>A0A1S8TEB0_9CLOT</name>
<evidence type="ECO:0000313" key="2">
    <source>
        <dbReference type="EMBL" id="OOM76123.1"/>
    </source>
</evidence>
<proteinExistence type="predicted"/>
<dbReference type="Pfam" id="PF05726">
    <property type="entry name" value="Pirin_C"/>
    <property type="match status" value="1"/>
</dbReference>
<keyword evidence="3" id="KW-1185">Reference proteome</keyword>
<dbReference type="Proteomes" id="UP000190890">
    <property type="component" value="Unassembled WGS sequence"/>
</dbReference>
<dbReference type="Gene3D" id="2.60.120.10">
    <property type="entry name" value="Jelly Rolls"/>
    <property type="match status" value="1"/>
</dbReference>
<dbReference type="SUPFAM" id="SSF51182">
    <property type="entry name" value="RmlC-like cupins"/>
    <property type="match status" value="1"/>
</dbReference>
<dbReference type="InterPro" id="IPR011051">
    <property type="entry name" value="RmlC_Cupin_sf"/>
</dbReference>
<dbReference type="STRING" id="29367.CLPUN_28470"/>
<protein>
    <recommendedName>
        <fullName evidence="1">Pirin C-terminal domain-containing protein</fullName>
    </recommendedName>
</protein>
<evidence type="ECO:0000259" key="1">
    <source>
        <dbReference type="Pfam" id="PF05726"/>
    </source>
</evidence>